<protein>
    <submittedName>
        <fullName evidence="2">YibE/F family protein</fullName>
    </submittedName>
</protein>
<sequence length="380" mass="40795">MKKIMEAVCTAMILFVTGLLLWSFGRQDFRYQRYETDPIHYVKARTVEVLEQELTAGSAGGEYVTGYQKLRIQLLEGDKKGQELELENYVTVQHPVIAREGSRLIICADEPKNAEPYYTVYNYDRSMGIWLLVGGFLLLAVLVGRKQGLLSCVGLLFTAAMIVCFLLPGLYRGSGMGAAAVTVTASCAVTCFCIGGFTKKTGFNVISAILGSLSAGAVYRLCTFVLRLNGCSMDEGDALVLIAQAEGLRLNSVLYSGVIVSAMGAVMDVAVSMGASLGEIASLNPGLSGRELFRSGMRIGRDMTGTMTNTLILAFAGSSLATLLIFISYGVQYHQLLSSNFLALELSQGLSGSAAVILTVPISAAVNAVGYGFFIKKRNY</sequence>
<proteinExistence type="predicted"/>
<evidence type="ECO:0000256" key="1">
    <source>
        <dbReference type="SAM" id="Phobius"/>
    </source>
</evidence>
<dbReference type="InterPro" id="IPR012507">
    <property type="entry name" value="YibE_F"/>
</dbReference>
<feature type="transmembrane region" description="Helical" evidence="1">
    <location>
        <begin position="149"/>
        <end position="171"/>
    </location>
</feature>
<dbReference type="RefSeq" id="WP_283231359.1">
    <property type="nucleotide sequence ID" value="NZ_JASGBQ010000021.1"/>
</dbReference>
<keyword evidence="1" id="KW-1133">Transmembrane helix</keyword>
<keyword evidence="1" id="KW-0472">Membrane</keyword>
<dbReference type="PANTHER" id="PTHR41771">
    <property type="entry name" value="MEMBRANE PROTEIN-RELATED"/>
    <property type="match status" value="1"/>
</dbReference>
<evidence type="ECO:0000313" key="2">
    <source>
        <dbReference type="EMBL" id="MDI9242925.1"/>
    </source>
</evidence>
<evidence type="ECO:0000313" key="3">
    <source>
        <dbReference type="Proteomes" id="UP001300383"/>
    </source>
</evidence>
<dbReference type="Proteomes" id="UP001300383">
    <property type="component" value="Unassembled WGS sequence"/>
</dbReference>
<dbReference type="PANTHER" id="PTHR41771:SF1">
    <property type="entry name" value="MEMBRANE PROTEIN"/>
    <property type="match status" value="1"/>
</dbReference>
<name>A0AAP4BC09_9FIRM</name>
<feature type="transmembrane region" description="Helical" evidence="1">
    <location>
        <begin position="127"/>
        <end position="144"/>
    </location>
</feature>
<feature type="transmembrane region" description="Helical" evidence="1">
    <location>
        <begin position="177"/>
        <end position="198"/>
    </location>
</feature>
<organism evidence="2 3">
    <name type="scientific">Fusibacillus kribbianus</name>
    <dbReference type="NCBI Taxonomy" id="3044208"/>
    <lineage>
        <taxon>Bacteria</taxon>
        <taxon>Bacillati</taxon>
        <taxon>Bacillota</taxon>
        <taxon>Clostridia</taxon>
        <taxon>Lachnospirales</taxon>
        <taxon>Lachnospiraceae</taxon>
        <taxon>Fusibacillus</taxon>
    </lineage>
</organism>
<dbReference type="EMBL" id="JASGBQ010000021">
    <property type="protein sequence ID" value="MDI9242925.1"/>
    <property type="molecule type" value="Genomic_DNA"/>
</dbReference>
<feature type="transmembrane region" description="Helical" evidence="1">
    <location>
        <begin position="311"/>
        <end position="331"/>
    </location>
</feature>
<accession>A0AAP4BC09</accession>
<feature type="transmembrane region" description="Helical" evidence="1">
    <location>
        <begin position="7"/>
        <end position="25"/>
    </location>
</feature>
<keyword evidence="3" id="KW-1185">Reference proteome</keyword>
<dbReference type="Pfam" id="PF07907">
    <property type="entry name" value="YibE_F"/>
    <property type="match status" value="1"/>
</dbReference>
<gene>
    <name evidence="2" type="ORF">QJ036_10655</name>
</gene>
<comment type="caution">
    <text evidence="2">The sequence shown here is derived from an EMBL/GenBank/DDBJ whole genome shotgun (WGS) entry which is preliminary data.</text>
</comment>
<reference evidence="2 3" key="1">
    <citation type="submission" date="2023-05" db="EMBL/GenBank/DDBJ databases">
        <title>[ruminococcus] sp. nov., isolated from a pig farm feces dump.</title>
        <authorList>
            <person name="Chang Y.-H."/>
        </authorList>
    </citation>
    <scope>NUCLEOTIDE SEQUENCE [LARGE SCALE GENOMIC DNA]</scope>
    <source>
        <strain evidence="2 3">YH-rum2234</strain>
    </source>
</reference>
<keyword evidence="1" id="KW-0812">Transmembrane</keyword>
<dbReference type="AlphaFoldDB" id="A0AAP4BC09"/>
<feature type="transmembrane region" description="Helical" evidence="1">
    <location>
        <begin position="351"/>
        <end position="374"/>
    </location>
</feature>